<organism evidence="1 2">
    <name type="scientific">Rosa chinensis</name>
    <name type="common">China rose</name>
    <dbReference type="NCBI Taxonomy" id="74649"/>
    <lineage>
        <taxon>Eukaryota</taxon>
        <taxon>Viridiplantae</taxon>
        <taxon>Streptophyta</taxon>
        <taxon>Embryophyta</taxon>
        <taxon>Tracheophyta</taxon>
        <taxon>Spermatophyta</taxon>
        <taxon>Magnoliopsida</taxon>
        <taxon>eudicotyledons</taxon>
        <taxon>Gunneridae</taxon>
        <taxon>Pentapetalae</taxon>
        <taxon>rosids</taxon>
        <taxon>fabids</taxon>
        <taxon>Rosales</taxon>
        <taxon>Rosaceae</taxon>
        <taxon>Rosoideae</taxon>
        <taxon>Rosoideae incertae sedis</taxon>
        <taxon>Rosa</taxon>
    </lineage>
</organism>
<dbReference type="GO" id="GO:0005783">
    <property type="term" value="C:endoplasmic reticulum"/>
    <property type="evidence" value="ECO:0007669"/>
    <property type="project" value="TreeGrafter"/>
</dbReference>
<gene>
    <name evidence="1" type="ORF">RchiOBHm_Chr2g0108641</name>
</gene>
<reference evidence="1 2" key="1">
    <citation type="journal article" date="2018" name="Nat. Genet.">
        <title>The Rosa genome provides new insights in the design of modern roses.</title>
        <authorList>
            <person name="Bendahmane M."/>
        </authorList>
    </citation>
    <scope>NUCLEOTIDE SEQUENCE [LARGE SCALE GENOMIC DNA]</scope>
    <source>
        <strain evidence="2">cv. Old Blush</strain>
    </source>
</reference>
<proteinExistence type="predicted"/>
<dbReference type="AlphaFoldDB" id="A0A2P6RP90"/>
<dbReference type="Gramene" id="PRQ48252">
    <property type="protein sequence ID" value="PRQ48252"/>
    <property type="gene ID" value="RchiOBHm_Chr2g0108641"/>
</dbReference>
<keyword evidence="2" id="KW-1185">Reference proteome</keyword>
<dbReference type="Proteomes" id="UP000238479">
    <property type="component" value="Chromosome 2"/>
</dbReference>
<dbReference type="Pfam" id="PF05753">
    <property type="entry name" value="TRAP_beta"/>
    <property type="match status" value="1"/>
</dbReference>
<accession>A0A2P6RP90</accession>
<evidence type="ECO:0000313" key="1">
    <source>
        <dbReference type="EMBL" id="PRQ48252.1"/>
    </source>
</evidence>
<sequence>MRADLKISLISSTANAFKSWERIDVGGIISHSFELEAKTKGMFSGATTVITFRFPSKAALQESVDAFISYVVKNKGFS</sequence>
<dbReference type="STRING" id="74649.A0A2P6RP90"/>
<dbReference type="EMBL" id="PDCK01000040">
    <property type="protein sequence ID" value="PRQ48252.1"/>
    <property type="molecule type" value="Genomic_DNA"/>
</dbReference>
<comment type="caution">
    <text evidence="1">The sequence shown here is derived from an EMBL/GenBank/DDBJ whole genome shotgun (WGS) entry which is preliminary data.</text>
</comment>
<dbReference type="PANTHER" id="PTHR12861">
    <property type="entry name" value="TRANSLOCON-ASSOCIATED PROTEIN, BETA SUBUNIT PRECURSOR TRAP-BETA SIGNAL SEQUENCE RECEPTOR BETA SUBUNIT"/>
    <property type="match status" value="1"/>
</dbReference>
<name>A0A2P6RP90_ROSCH</name>
<dbReference type="PANTHER" id="PTHR12861:SF3">
    <property type="entry name" value="TRANSLOCON-ASSOCIATED PROTEIN SUBUNIT BETA"/>
    <property type="match status" value="1"/>
</dbReference>
<evidence type="ECO:0000313" key="2">
    <source>
        <dbReference type="Proteomes" id="UP000238479"/>
    </source>
</evidence>
<protein>
    <submittedName>
        <fullName evidence="1">Uncharacterized protein</fullName>
    </submittedName>
</protein>